<dbReference type="SUPFAM" id="SSF56228">
    <property type="entry name" value="Aldehyde ferredoxin oxidoreductase, N-terminal domain"/>
    <property type="match status" value="1"/>
</dbReference>
<evidence type="ECO:0000256" key="3">
    <source>
        <dbReference type="ARBA" id="ARBA00022485"/>
    </source>
</evidence>
<dbReference type="InterPro" id="IPR001203">
    <property type="entry name" value="OxRdtase_Ald_Fedxn_C"/>
</dbReference>
<keyword evidence="5" id="KW-0560">Oxidoreductase</keyword>
<dbReference type="Proteomes" id="UP000199476">
    <property type="component" value="Unassembled WGS sequence"/>
</dbReference>
<comment type="cofactor">
    <cofactor evidence="8">
        <name>tungstopterin</name>
        <dbReference type="ChEBI" id="CHEBI:30402"/>
    </cofactor>
</comment>
<dbReference type="Gene3D" id="3.60.9.10">
    <property type="entry name" value="Aldehyde ferredoxin oxidoreductase, N-terminal domain"/>
    <property type="match status" value="1"/>
</dbReference>
<keyword evidence="6" id="KW-0408">Iron</keyword>
<feature type="domain" description="Aldehyde ferredoxin oxidoreductase N-terminal" evidence="9">
    <location>
        <begin position="5"/>
        <end position="209"/>
    </location>
</feature>
<evidence type="ECO:0000313" key="11">
    <source>
        <dbReference type="Proteomes" id="UP000199476"/>
    </source>
</evidence>
<proteinExistence type="inferred from homology"/>
<sequence length="618" mass="67359">MSNGYHGKVLKIDLSEETQEEIEIAEENYKKYFAGSGLAGWILNTEFDPDLSPLSEEVPLMFMAGMLTGTRVPTACKVSVVGKSPLTGIWAESTVGGFFGSQLKKTGYDGLILTGKASNPVSLLIDEDEVEIKNAEDLWGEDVYATEKKIKEENGKEFEVASLGPAGENQALIAGIMIGGRETRAAGRCGMGALMGSKNVKAVAVTGDKKPTLYDKDGLNDHLKQFIPELQDKAEGLTNFGTAGGVMGVEANGDLPIKNWTLGSWVEGAEKISGQNLDETGLVTGHYSCYACPIRCGKDVEVRVGPYEGEEGHGPEYETCAAFGSMVLNDDPEYLCAANDLCNRYGLDTISTGNAVAMAIESFQKGLITEEDTGGLKLDWGDGEAVLELIEKIAAREDIGDVLAKGVKRAAEELGGIAEEFAVHTKGLSYAFHDPRAFTSMAGNYATANRGACHLEALSYFAESGTYPPENFGFEKEIDPHHHENKGELTAVIQNFMNLFNALGLCKFLIQGEVTTEDFTDWVNLVTGWDFDVDDIFETGERLHNMKRMYNVKQGISRKDDQLAPRLLSHDRETGRSGGNLPHLGRILNDYYKERGWSQEGIPEKEKLESLGLEYLAE</sequence>
<dbReference type="PANTHER" id="PTHR30038">
    <property type="entry name" value="ALDEHYDE FERREDOXIN OXIDOREDUCTASE"/>
    <property type="match status" value="1"/>
</dbReference>
<accession>A0A1G9PWI6</accession>
<dbReference type="RefSeq" id="WP_159429873.1">
    <property type="nucleotide sequence ID" value="NZ_FNGO01000014.1"/>
</dbReference>
<keyword evidence="7" id="KW-0411">Iron-sulfur</keyword>
<evidence type="ECO:0000256" key="5">
    <source>
        <dbReference type="ARBA" id="ARBA00023002"/>
    </source>
</evidence>
<comment type="cofactor">
    <cofactor evidence="1">
        <name>[4Fe-4S] cluster</name>
        <dbReference type="ChEBI" id="CHEBI:49883"/>
    </cofactor>
</comment>
<dbReference type="Pfam" id="PF01314">
    <property type="entry name" value="AFOR_C"/>
    <property type="match status" value="1"/>
</dbReference>
<dbReference type="PANTHER" id="PTHR30038:SF0">
    <property type="entry name" value="TUNGSTEN-CONTAINING ALDEHYDE FERREDOXIN OXIDOREDUCTASE"/>
    <property type="match status" value="1"/>
</dbReference>
<keyword evidence="11" id="KW-1185">Reference proteome</keyword>
<evidence type="ECO:0000256" key="6">
    <source>
        <dbReference type="ARBA" id="ARBA00023004"/>
    </source>
</evidence>
<dbReference type="GO" id="GO:0016625">
    <property type="term" value="F:oxidoreductase activity, acting on the aldehyde or oxo group of donors, iron-sulfur protein as acceptor"/>
    <property type="evidence" value="ECO:0007669"/>
    <property type="project" value="InterPro"/>
</dbReference>
<dbReference type="InterPro" id="IPR036503">
    <property type="entry name" value="Ald_Fedxn_OxRdtase_N_sf"/>
</dbReference>
<dbReference type="GO" id="GO:0051539">
    <property type="term" value="F:4 iron, 4 sulfur cluster binding"/>
    <property type="evidence" value="ECO:0007669"/>
    <property type="project" value="UniProtKB-KW"/>
</dbReference>
<evidence type="ECO:0000259" key="9">
    <source>
        <dbReference type="SMART" id="SM00790"/>
    </source>
</evidence>
<evidence type="ECO:0000256" key="2">
    <source>
        <dbReference type="ARBA" id="ARBA00011032"/>
    </source>
</evidence>
<gene>
    <name evidence="10" type="ORF">SAMN04488692_11460</name>
</gene>
<keyword evidence="4" id="KW-0479">Metal-binding</keyword>
<evidence type="ECO:0000256" key="4">
    <source>
        <dbReference type="ARBA" id="ARBA00022723"/>
    </source>
</evidence>
<dbReference type="InterPro" id="IPR013984">
    <property type="entry name" value="Ald_Fedxn_OxRdtase_dom2"/>
</dbReference>
<name>A0A1G9PWI6_9FIRM</name>
<reference evidence="10 11" key="1">
    <citation type="submission" date="2016-10" db="EMBL/GenBank/DDBJ databases">
        <authorList>
            <person name="de Groot N.N."/>
        </authorList>
    </citation>
    <scope>NUCLEOTIDE SEQUENCE [LARGE SCALE GENOMIC DNA]</scope>
    <source>
        <strain evidence="10 11">SLAS-1</strain>
    </source>
</reference>
<dbReference type="SUPFAM" id="SSF48310">
    <property type="entry name" value="Aldehyde ferredoxin oxidoreductase, C-terminal domains"/>
    <property type="match status" value="1"/>
</dbReference>
<dbReference type="InterPro" id="IPR013983">
    <property type="entry name" value="Ald_Fedxn_OxRdtase_N"/>
</dbReference>
<keyword evidence="3" id="KW-0004">4Fe-4S</keyword>
<dbReference type="STRING" id="321763.SAMN04488692_11460"/>
<dbReference type="GO" id="GO:0009055">
    <property type="term" value="F:electron transfer activity"/>
    <property type="evidence" value="ECO:0007669"/>
    <property type="project" value="InterPro"/>
</dbReference>
<evidence type="ECO:0000256" key="7">
    <source>
        <dbReference type="ARBA" id="ARBA00023014"/>
    </source>
</evidence>
<dbReference type="Gene3D" id="1.10.569.10">
    <property type="entry name" value="Aldehyde Ferredoxin Oxidoreductase Protein, subunit A, domain 2"/>
    <property type="match status" value="1"/>
</dbReference>
<evidence type="ECO:0000256" key="1">
    <source>
        <dbReference type="ARBA" id="ARBA00001966"/>
    </source>
</evidence>
<dbReference type="InterPro" id="IPR013985">
    <property type="entry name" value="Ald_Fedxn_OxRdtase_dom3"/>
</dbReference>
<evidence type="ECO:0000313" key="10">
    <source>
        <dbReference type="EMBL" id="SDM03104.1"/>
    </source>
</evidence>
<dbReference type="InterPro" id="IPR051919">
    <property type="entry name" value="W-dependent_AOR"/>
</dbReference>
<comment type="similarity">
    <text evidence="2">Belongs to the AOR/FOR family.</text>
</comment>
<organism evidence="10 11">
    <name type="scientific">Halarsenatibacter silvermanii</name>
    <dbReference type="NCBI Taxonomy" id="321763"/>
    <lineage>
        <taxon>Bacteria</taxon>
        <taxon>Bacillati</taxon>
        <taxon>Bacillota</taxon>
        <taxon>Clostridia</taxon>
        <taxon>Halanaerobiales</taxon>
        <taxon>Halarsenatibacteraceae</taxon>
        <taxon>Halarsenatibacter</taxon>
    </lineage>
</organism>
<dbReference type="SMART" id="SM00790">
    <property type="entry name" value="AFOR_N"/>
    <property type="match status" value="1"/>
</dbReference>
<dbReference type="InterPro" id="IPR036021">
    <property type="entry name" value="Tungsten_al_ferr_oxy-like_C"/>
</dbReference>
<dbReference type="OrthoDB" id="9763894at2"/>
<evidence type="ECO:0000256" key="8">
    <source>
        <dbReference type="ARBA" id="ARBA00049934"/>
    </source>
</evidence>
<dbReference type="Pfam" id="PF02730">
    <property type="entry name" value="AFOR_N"/>
    <property type="match status" value="1"/>
</dbReference>
<dbReference type="Gene3D" id="1.10.599.10">
    <property type="entry name" value="Aldehyde Ferredoxin Oxidoreductase Protein, subunit A, domain 3"/>
    <property type="match status" value="1"/>
</dbReference>
<protein>
    <submittedName>
        <fullName evidence="10">Aldehyde:ferredoxin oxidoreductase</fullName>
    </submittedName>
</protein>
<dbReference type="EMBL" id="FNGO01000014">
    <property type="protein sequence ID" value="SDM03104.1"/>
    <property type="molecule type" value="Genomic_DNA"/>
</dbReference>
<dbReference type="AlphaFoldDB" id="A0A1G9PWI6"/>
<dbReference type="GO" id="GO:0046872">
    <property type="term" value="F:metal ion binding"/>
    <property type="evidence" value="ECO:0007669"/>
    <property type="project" value="UniProtKB-KW"/>
</dbReference>